<dbReference type="EMBL" id="CP000679">
    <property type="protein sequence ID" value="ABP66426.1"/>
    <property type="molecule type" value="Genomic_DNA"/>
</dbReference>
<dbReference type="SUPFAM" id="SSF50341">
    <property type="entry name" value="CheW-like"/>
    <property type="match status" value="1"/>
</dbReference>
<dbReference type="SMART" id="SM00260">
    <property type="entry name" value="CheW"/>
    <property type="match status" value="1"/>
</dbReference>
<dbReference type="PROSITE" id="PS50851">
    <property type="entry name" value="CHEW"/>
    <property type="match status" value="1"/>
</dbReference>
<dbReference type="eggNOG" id="COG0835">
    <property type="taxonomic scope" value="Bacteria"/>
</dbReference>
<dbReference type="Gene3D" id="2.40.50.180">
    <property type="entry name" value="CheA-289, Domain 4"/>
    <property type="match status" value="1"/>
</dbReference>
<accession>A4XHP1</accession>
<protein>
    <submittedName>
        <fullName evidence="2">CheW protein</fullName>
    </submittedName>
</protein>
<dbReference type="InterPro" id="IPR036061">
    <property type="entry name" value="CheW-like_dom_sf"/>
</dbReference>
<dbReference type="Gene3D" id="2.30.30.40">
    <property type="entry name" value="SH3 Domains"/>
    <property type="match status" value="1"/>
</dbReference>
<organism evidence="2 3">
    <name type="scientific">Caldicellulosiruptor saccharolyticus (strain ATCC 43494 / DSM 8903 / Tp8T 6331)</name>
    <dbReference type="NCBI Taxonomy" id="351627"/>
    <lineage>
        <taxon>Bacteria</taxon>
        <taxon>Bacillati</taxon>
        <taxon>Bacillota</taxon>
        <taxon>Bacillota incertae sedis</taxon>
        <taxon>Caldicellulosiruptorales</taxon>
        <taxon>Caldicellulosiruptoraceae</taxon>
        <taxon>Caldicellulosiruptor</taxon>
    </lineage>
</organism>
<dbReference type="GO" id="GO:0005829">
    <property type="term" value="C:cytosol"/>
    <property type="evidence" value="ECO:0007669"/>
    <property type="project" value="TreeGrafter"/>
</dbReference>
<dbReference type="GO" id="GO:0006935">
    <property type="term" value="P:chemotaxis"/>
    <property type="evidence" value="ECO:0007669"/>
    <property type="project" value="InterPro"/>
</dbReference>
<dbReference type="OrthoDB" id="9794382at2"/>
<dbReference type="STRING" id="351627.Csac_0808"/>
<dbReference type="PANTHER" id="PTHR22617:SF23">
    <property type="entry name" value="CHEMOTAXIS PROTEIN CHEW"/>
    <property type="match status" value="1"/>
</dbReference>
<dbReference type="Pfam" id="PF01584">
    <property type="entry name" value="CheW"/>
    <property type="match status" value="1"/>
</dbReference>
<dbReference type="HOGENOM" id="CLU_048995_1_2_9"/>
<feature type="domain" description="CheW-like" evidence="1">
    <location>
        <begin position="19"/>
        <end position="160"/>
    </location>
</feature>
<evidence type="ECO:0000313" key="2">
    <source>
        <dbReference type="EMBL" id="ABP66426.1"/>
    </source>
</evidence>
<sequence>MKNSEFDKEVVFDTEDGMKDKYLVFKIENQFYAIEIRYVTEIIGIQPITEIPHQQPYVKGVINLRGKIIPVIDVRIRMGKEFRKYDDRTCIIVVNVNDVDVGLIVDYVSEVLIIKEEALSTPPDISEADDENKFVRYVGNLTDRLILILDCEKLVLPDKVIKLN</sequence>
<dbReference type="KEGG" id="csc:Csac_0808"/>
<evidence type="ECO:0000313" key="3">
    <source>
        <dbReference type="Proteomes" id="UP000000256"/>
    </source>
</evidence>
<dbReference type="GO" id="GO:0007165">
    <property type="term" value="P:signal transduction"/>
    <property type="evidence" value="ECO:0007669"/>
    <property type="project" value="InterPro"/>
</dbReference>
<dbReference type="InterPro" id="IPR002545">
    <property type="entry name" value="CheW-lke_dom"/>
</dbReference>
<proteinExistence type="predicted"/>
<dbReference type="AlphaFoldDB" id="A4XHP1"/>
<dbReference type="InterPro" id="IPR039315">
    <property type="entry name" value="CheW"/>
</dbReference>
<dbReference type="RefSeq" id="WP_011916374.1">
    <property type="nucleotide sequence ID" value="NC_009437.1"/>
</dbReference>
<reference evidence="2 3" key="1">
    <citation type="journal article" date="2008" name="Appl. Environ. Microbiol.">
        <title>Hydrogenomics of the extremely thermophilic bacterium Caldicellulosiruptor saccharolyticus.</title>
        <authorList>
            <person name="van de Werken H.J."/>
            <person name="Verhaart M.R."/>
            <person name="VanFossen A.L."/>
            <person name="Willquist K."/>
            <person name="Lewis D.L."/>
            <person name="Nichols J.D."/>
            <person name="Goorissen H.P."/>
            <person name="Mongodin E.F."/>
            <person name="Nelson K.E."/>
            <person name="van Niel E.W."/>
            <person name="Stams A.J."/>
            <person name="Ward D.E."/>
            <person name="de Vos W.M."/>
            <person name="van der Oost J."/>
            <person name="Kelly R.M."/>
            <person name="Kengen S.W."/>
        </authorList>
    </citation>
    <scope>NUCLEOTIDE SEQUENCE [LARGE SCALE GENOMIC DNA]</scope>
    <source>
        <strain evidence="3">ATCC 43494 / DSM 8903 / Tp8T 6331</strain>
    </source>
</reference>
<evidence type="ECO:0000259" key="1">
    <source>
        <dbReference type="PROSITE" id="PS50851"/>
    </source>
</evidence>
<dbReference type="Proteomes" id="UP000000256">
    <property type="component" value="Chromosome"/>
</dbReference>
<gene>
    <name evidence="2" type="ordered locus">Csac_0808</name>
</gene>
<dbReference type="PANTHER" id="PTHR22617">
    <property type="entry name" value="CHEMOTAXIS SENSOR HISTIDINE KINASE-RELATED"/>
    <property type="match status" value="1"/>
</dbReference>
<keyword evidence="3" id="KW-1185">Reference proteome</keyword>
<name>A4XHP1_CALS8</name>